<dbReference type="InterPro" id="IPR025345">
    <property type="entry name" value="DUF4249"/>
</dbReference>
<name>A0A562UDJ9_9SPHI</name>
<comment type="caution">
    <text evidence="1">The sequence shown here is derived from an EMBL/GenBank/DDBJ whole genome shotgun (WGS) entry which is preliminary data.</text>
</comment>
<dbReference type="EMBL" id="VLLI01000002">
    <property type="protein sequence ID" value="TWJ03577.1"/>
    <property type="molecule type" value="Genomic_DNA"/>
</dbReference>
<evidence type="ECO:0000313" key="1">
    <source>
        <dbReference type="EMBL" id="TWJ03577.1"/>
    </source>
</evidence>
<dbReference type="Pfam" id="PF14054">
    <property type="entry name" value="DUF4249"/>
    <property type="match status" value="1"/>
</dbReference>
<dbReference type="RefSeq" id="WP_144910414.1">
    <property type="nucleotide sequence ID" value="NZ_VLLI01000002.1"/>
</dbReference>
<keyword evidence="2" id="KW-1185">Reference proteome</keyword>
<reference evidence="1 2" key="1">
    <citation type="submission" date="2019-07" db="EMBL/GenBank/DDBJ databases">
        <title>Genomic Encyclopedia of Archaeal and Bacterial Type Strains, Phase II (KMG-II): from individual species to whole genera.</title>
        <authorList>
            <person name="Goeker M."/>
        </authorList>
    </citation>
    <scope>NUCLEOTIDE SEQUENCE [LARGE SCALE GENOMIC DNA]</scope>
    <source>
        <strain evidence="1 2">ATCC BAA-1854</strain>
    </source>
</reference>
<dbReference type="PROSITE" id="PS51257">
    <property type="entry name" value="PROKAR_LIPOPROTEIN"/>
    <property type="match status" value="1"/>
</dbReference>
<dbReference type="OrthoDB" id="1117838at2"/>
<accession>A0A562UDJ9</accession>
<organism evidence="1 2">
    <name type="scientific">Mucilaginibacter frigoritolerans</name>
    <dbReference type="NCBI Taxonomy" id="652788"/>
    <lineage>
        <taxon>Bacteria</taxon>
        <taxon>Pseudomonadati</taxon>
        <taxon>Bacteroidota</taxon>
        <taxon>Sphingobacteriia</taxon>
        <taxon>Sphingobacteriales</taxon>
        <taxon>Sphingobacteriaceae</taxon>
        <taxon>Mucilaginibacter</taxon>
    </lineage>
</organism>
<evidence type="ECO:0000313" key="2">
    <source>
        <dbReference type="Proteomes" id="UP000317010"/>
    </source>
</evidence>
<sequence>MEIKRYKIKHLVLLFIAAVMLYACKKETTSASNNSNLPVVQAYLVAGKPITVNVFSQKALTDTAKFGPAIKGLKVSISDGSNTIQLTQSSTGAYTYADSTFLATGKTYTLSFSYLTYAVSAKTVMPAKPVNFAATHSGMTIDALLGTSVLDTLVNLTWTNPDSLRSVLVFNNLDGTSFAADTRFGSASANFELNTYQGSSYPLTQRTFAYYGHYQIMLCNVNVEYINLLSSNTTGSTSSSLSNQPTNVVNGVGIFTAMQADTLSFLVQ</sequence>
<proteinExistence type="predicted"/>
<dbReference type="Proteomes" id="UP000317010">
    <property type="component" value="Unassembled WGS sequence"/>
</dbReference>
<dbReference type="AlphaFoldDB" id="A0A562UDJ9"/>
<protein>
    <submittedName>
        <fullName evidence="1">Uncharacterized protein DUF4249</fullName>
    </submittedName>
</protein>
<gene>
    <name evidence="1" type="ORF">JN11_01123</name>
</gene>